<sequence>MVLKLKRFGSFMFILFLAIFVYLYIASQMQTKKQPVSLPTGLNPMVKAATNQLIQQTAKKGITVVITDGFRSAEDQDQLYKKGRTAGGTIVTYARGGESFHNYGLAVDFALKTPSANVIWDRNYDGNQNGLPDWDEVVAIAKGLGFQWGGDWPQFKDYPHLQMDFGLTLADLQNGQRPPGSSLTSK</sequence>
<evidence type="ECO:0000313" key="3">
    <source>
        <dbReference type="EMBL" id="TDK55988.1"/>
    </source>
</evidence>
<dbReference type="SUPFAM" id="SSF55166">
    <property type="entry name" value="Hedgehog/DD-peptidase"/>
    <property type="match status" value="1"/>
</dbReference>
<keyword evidence="1" id="KW-0472">Membrane</keyword>
<dbReference type="PANTHER" id="PTHR34385:SF1">
    <property type="entry name" value="PEPTIDOGLYCAN L-ALANYL-D-GLUTAMATE ENDOPEPTIDASE CWLK"/>
    <property type="match status" value="1"/>
</dbReference>
<dbReference type="InterPro" id="IPR052179">
    <property type="entry name" value="DD-CPase-like"/>
</dbReference>
<name>A0A4R5VIY3_9BACI</name>
<evidence type="ECO:0000256" key="1">
    <source>
        <dbReference type="SAM" id="Phobius"/>
    </source>
</evidence>
<dbReference type="InterPro" id="IPR039561">
    <property type="entry name" value="Peptidase_M15C"/>
</dbReference>
<proteinExistence type="predicted"/>
<keyword evidence="1" id="KW-0812">Transmembrane</keyword>
<dbReference type="PANTHER" id="PTHR34385">
    <property type="entry name" value="D-ALANYL-D-ALANINE CARBOXYPEPTIDASE"/>
    <property type="match status" value="1"/>
</dbReference>
<dbReference type="InterPro" id="IPR009045">
    <property type="entry name" value="Zn_M74/Hedgehog-like"/>
</dbReference>
<comment type="caution">
    <text evidence="3">The sequence shown here is derived from an EMBL/GenBank/DDBJ whole genome shotgun (WGS) entry which is preliminary data.</text>
</comment>
<organism evidence="3 4">
    <name type="scientific">Bacillus salipaludis</name>
    <dbReference type="NCBI Taxonomy" id="2547811"/>
    <lineage>
        <taxon>Bacteria</taxon>
        <taxon>Bacillati</taxon>
        <taxon>Bacillota</taxon>
        <taxon>Bacilli</taxon>
        <taxon>Bacillales</taxon>
        <taxon>Bacillaceae</taxon>
        <taxon>Bacillus</taxon>
    </lineage>
</organism>
<evidence type="ECO:0000313" key="4">
    <source>
        <dbReference type="Proteomes" id="UP000295132"/>
    </source>
</evidence>
<feature type="transmembrane region" description="Helical" evidence="1">
    <location>
        <begin position="7"/>
        <end position="25"/>
    </location>
</feature>
<keyword evidence="1" id="KW-1133">Transmembrane helix</keyword>
<evidence type="ECO:0000259" key="2">
    <source>
        <dbReference type="Pfam" id="PF13539"/>
    </source>
</evidence>
<dbReference type="Proteomes" id="UP000295132">
    <property type="component" value="Unassembled WGS sequence"/>
</dbReference>
<dbReference type="AlphaFoldDB" id="A0A4R5VIY3"/>
<protein>
    <submittedName>
        <fullName evidence="3">M15 family peptidase</fullName>
    </submittedName>
</protein>
<dbReference type="EMBL" id="SMYO01000028">
    <property type="protein sequence ID" value="TDK55988.1"/>
    <property type="molecule type" value="Genomic_DNA"/>
</dbReference>
<dbReference type="Gene3D" id="3.30.1380.10">
    <property type="match status" value="1"/>
</dbReference>
<dbReference type="Pfam" id="PF13539">
    <property type="entry name" value="Peptidase_M15_4"/>
    <property type="match status" value="1"/>
</dbReference>
<reference evidence="3 4" key="1">
    <citation type="submission" date="2019-03" db="EMBL/GenBank/DDBJ databases">
        <title>Bacillus niacini sp. nov. a Nicotinate-Metabolizing Mesophile Isolated from Soil.</title>
        <authorList>
            <person name="Zhang G."/>
        </authorList>
    </citation>
    <scope>NUCLEOTIDE SEQUENCE [LARGE SCALE GENOMIC DNA]</scope>
    <source>
        <strain evidence="3 4">WN066</strain>
    </source>
</reference>
<accession>A0A4R5VIY3</accession>
<dbReference type="GO" id="GO:0008233">
    <property type="term" value="F:peptidase activity"/>
    <property type="evidence" value="ECO:0007669"/>
    <property type="project" value="InterPro"/>
</dbReference>
<feature type="domain" description="Peptidase M15C" evidence="2">
    <location>
        <begin position="96"/>
        <end position="163"/>
    </location>
</feature>
<dbReference type="CDD" id="cd14845">
    <property type="entry name" value="L-Ala-D-Glu_peptidase_like"/>
    <property type="match status" value="1"/>
</dbReference>
<dbReference type="RefSeq" id="WP_133339916.1">
    <property type="nucleotide sequence ID" value="NZ_SMYO01000028.1"/>
</dbReference>
<gene>
    <name evidence="3" type="ORF">E2K98_27750</name>
</gene>